<sequence>MICQYFFGGYYLQSQASLIIINKKSDQCLSNNIIKEMGNICSTRDESDLRQKETAAAAGQQASSKSPQRMQNVFKANGKSGGPEYTIENKMSLSQAAAENTHKIVSQQIKTNGMSVGSKANASNNGMSGRIITDGNKTNGYEKGTTTVGDNEVMFEGTFKPQTHLGYPAYNPNGVDEAGMPFGTFGAGGGNGMPIADRPSYSEYTNEGGHQGSSFYNPNGREISMKEIRQ</sequence>
<dbReference type="EMBL" id="RRYP01001131">
    <property type="protein sequence ID" value="TNV86370.1"/>
    <property type="molecule type" value="Genomic_DNA"/>
</dbReference>
<proteinExistence type="predicted"/>
<evidence type="ECO:0000256" key="1">
    <source>
        <dbReference type="SAM" id="MobiDB-lite"/>
    </source>
</evidence>
<reference evidence="2" key="1">
    <citation type="submission" date="2019-06" db="EMBL/GenBank/DDBJ databases">
        <authorList>
            <person name="Zheng W."/>
        </authorList>
    </citation>
    <scope>NUCLEOTIDE SEQUENCE</scope>
    <source>
        <strain evidence="2">QDHG01</strain>
    </source>
</reference>
<feature type="compositionally biased region" description="Low complexity" evidence="1">
    <location>
        <begin position="55"/>
        <end position="68"/>
    </location>
</feature>
<dbReference type="AlphaFoldDB" id="A0A8J8P5F6"/>
<feature type="region of interest" description="Disordered" evidence="1">
    <location>
        <begin position="204"/>
        <end position="230"/>
    </location>
</feature>
<keyword evidence="3" id="KW-1185">Reference proteome</keyword>
<name>A0A8J8P5F6_HALGN</name>
<feature type="region of interest" description="Disordered" evidence="1">
    <location>
        <begin position="111"/>
        <end position="138"/>
    </location>
</feature>
<evidence type="ECO:0000313" key="3">
    <source>
        <dbReference type="Proteomes" id="UP000785679"/>
    </source>
</evidence>
<feature type="compositionally biased region" description="Polar residues" evidence="1">
    <location>
        <begin position="111"/>
        <end position="127"/>
    </location>
</feature>
<protein>
    <submittedName>
        <fullName evidence="2">Uncharacterized protein</fullName>
    </submittedName>
</protein>
<organism evidence="2 3">
    <name type="scientific">Halteria grandinella</name>
    <dbReference type="NCBI Taxonomy" id="5974"/>
    <lineage>
        <taxon>Eukaryota</taxon>
        <taxon>Sar</taxon>
        <taxon>Alveolata</taxon>
        <taxon>Ciliophora</taxon>
        <taxon>Intramacronucleata</taxon>
        <taxon>Spirotrichea</taxon>
        <taxon>Stichotrichia</taxon>
        <taxon>Sporadotrichida</taxon>
        <taxon>Halteriidae</taxon>
        <taxon>Halteria</taxon>
    </lineage>
</organism>
<evidence type="ECO:0000313" key="2">
    <source>
        <dbReference type="EMBL" id="TNV86370.1"/>
    </source>
</evidence>
<feature type="region of interest" description="Disordered" evidence="1">
    <location>
        <begin position="51"/>
        <end position="83"/>
    </location>
</feature>
<comment type="caution">
    <text evidence="2">The sequence shown here is derived from an EMBL/GenBank/DDBJ whole genome shotgun (WGS) entry which is preliminary data.</text>
</comment>
<gene>
    <name evidence="2" type="ORF">FGO68_gene12678</name>
</gene>
<dbReference type="Proteomes" id="UP000785679">
    <property type="component" value="Unassembled WGS sequence"/>
</dbReference>
<accession>A0A8J8P5F6</accession>